<evidence type="ECO:0000256" key="1">
    <source>
        <dbReference type="ARBA" id="ARBA00004651"/>
    </source>
</evidence>
<feature type="transmembrane region" description="Helical" evidence="6">
    <location>
        <begin position="596"/>
        <end position="613"/>
    </location>
</feature>
<evidence type="ECO:0000256" key="2">
    <source>
        <dbReference type="ARBA" id="ARBA00022475"/>
    </source>
</evidence>
<evidence type="ECO:0000256" key="5">
    <source>
        <dbReference type="ARBA" id="ARBA00023136"/>
    </source>
</evidence>
<dbReference type="PIRSF" id="PIRSF018968">
    <property type="entry name" value="ABC_permease_BceB"/>
    <property type="match status" value="1"/>
</dbReference>
<dbReference type="PANTHER" id="PTHR46795:SF3">
    <property type="entry name" value="ABC TRANSPORTER PERMEASE"/>
    <property type="match status" value="1"/>
</dbReference>
<comment type="similarity">
    <text evidence="6">Belongs to the ABC-4 integral membrane protein family.</text>
</comment>
<comment type="subcellular location">
    <subcellularLocation>
        <location evidence="1 6">Cell membrane</location>
        <topology evidence="1 6">Multi-pass membrane protein</topology>
    </subcellularLocation>
</comment>
<dbReference type="Pfam" id="PF02687">
    <property type="entry name" value="FtsX"/>
    <property type="match status" value="1"/>
</dbReference>
<comment type="caution">
    <text evidence="8">The sequence shown here is derived from an EMBL/GenBank/DDBJ whole genome shotgun (WGS) entry which is preliminary data.</text>
</comment>
<dbReference type="InterPro" id="IPR003838">
    <property type="entry name" value="ABC3_permease_C"/>
</dbReference>
<dbReference type="Proteomes" id="UP000051063">
    <property type="component" value="Unassembled WGS sequence"/>
</dbReference>
<evidence type="ECO:0000256" key="6">
    <source>
        <dbReference type="PIRNR" id="PIRNR018968"/>
    </source>
</evidence>
<accession>A0ABR5N883</accession>
<name>A0ABR5N883_BRECH</name>
<dbReference type="PANTHER" id="PTHR46795">
    <property type="entry name" value="ABC TRANSPORTER PERMEASE-RELATED-RELATED"/>
    <property type="match status" value="1"/>
</dbReference>
<feature type="transmembrane region" description="Helical" evidence="6">
    <location>
        <begin position="103"/>
        <end position="128"/>
    </location>
</feature>
<evidence type="ECO:0000256" key="4">
    <source>
        <dbReference type="ARBA" id="ARBA00022989"/>
    </source>
</evidence>
<keyword evidence="2 6" id="KW-1003">Cell membrane</keyword>
<dbReference type="InterPro" id="IPR052536">
    <property type="entry name" value="ABC-4_Integral_Memb_Prot"/>
</dbReference>
<sequence length="627" mass="70390">MLLKLSLSSMRKMMKDYLILLVGLVISISIFYMFQTLALNSEYTRENSLISSIQLVFNVGAFLLAFITIFYIFYANSFLLSLRRKELGMYRVLGAKKGKISQILFLETLTMGILSIIVGSIVGIGLASGIGRMLMSQLDISAEGYQPFYVPALLMTSGFFLVLFFLTSTVNAIRLARATELDLIRAEQQHDRVKATGVRTVLVALLGLVLVTVGYVSLYHLRELVAFGFIIGAVATTIGTYMVFISLLPMFMQLLKKNQKWNDQKLNAFTFAQLRFRVNNLTKVLATVAMLIALGVGAMAGGLAFQQNVSLIAGVAHVYDITLQDPTPADFESIKSMTVEEQLTYRYKVDGDVIYYAKDDLLAHPPLISSNSMGAYDPDIQPKRVSTQLPASAYSMNEKSEQAGTAAMEQIPEEWEKTIRNEFVSSYSMLDDKSIRIVDGPTYDGITGEEHTLLLVRVDDFGKYKAELKAMDQRQMERIAPFATDNDSEMLSTKYSMYESLYAFTSGTMFMGFFLGIAFLAMMASCLMFKILSGASRDRERYKMLRKIGVRKAWLVGSIYKELFLVFIFPALMGLLHVLVGMEMFSVILLDPYANIWAPTLIFVGIYAIYYWITVQLYRGIVLPKEA</sequence>
<keyword evidence="5 6" id="KW-0472">Membrane</keyword>
<keyword evidence="3 6" id="KW-0812">Transmembrane</keyword>
<evidence type="ECO:0000313" key="9">
    <source>
        <dbReference type="Proteomes" id="UP000051063"/>
    </source>
</evidence>
<feature type="transmembrane region" description="Helical" evidence="6">
    <location>
        <begin position="55"/>
        <end position="82"/>
    </location>
</feature>
<feature type="transmembrane region" description="Helical" evidence="6">
    <location>
        <begin position="553"/>
        <end position="576"/>
    </location>
</feature>
<dbReference type="InterPro" id="IPR027022">
    <property type="entry name" value="ABC_permease_BceB-typ"/>
</dbReference>
<feature type="transmembrane region" description="Helical" evidence="6">
    <location>
        <begin position="148"/>
        <end position="176"/>
    </location>
</feature>
<feature type="transmembrane region" description="Helical" evidence="6">
    <location>
        <begin position="284"/>
        <end position="305"/>
    </location>
</feature>
<feature type="domain" description="ABC3 transporter permease C-terminal" evidence="7">
    <location>
        <begin position="59"/>
        <end position="177"/>
    </location>
</feature>
<gene>
    <name evidence="8" type="ORF">AN963_18250</name>
</gene>
<evidence type="ECO:0000259" key="7">
    <source>
        <dbReference type="Pfam" id="PF02687"/>
    </source>
</evidence>
<evidence type="ECO:0000256" key="3">
    <source>
        <dbReference type="ARBA" id="ARBA00022692"/>
    </source>
</evidence>
<reference evidence="8 9" key="1">
    <citation type="submission" date="2015-09" db="EMBL/GenBank/DDBJ databases">
        <title>Genome sequencing project for genomic taxonomy and phylogenomics of Bacillus-like bacteria.</title>
        <authorList>
            <person name="Liu B."/>
            <person name="Wang J."/>
            <person name="Zhu Y."/>
            <person name="Liu G."/>
            <person name="Chen Q."/>
            <person name="Chen Z."/>
            <person name="Lan J."/>
            <person name="Che J."/>
            <person name="Ge C."/>
            <person name="Shi H."/>
            <person name="Pan Z."/>
            <person name="Liu X."/>
        </authorList>
    </citation>
    <scope>NUCLEOTIDE SEQUENCE [LARGE SCALE GENOMIC DNA]</scope>
    <source>
        <strain evidence="8 9">DSM 8552</strain>
    </source>
</reference>
<dbReference type="RefSeq" id="WP_055745938.1">
    <property type="nucleotide sequence ID" value="NZ_LJJB01000010.1"/>
</dbReference>
<feature type="transmembrane region" description="Helical" evidence="6">
    <location>
        <begin position="224"/>
        <end position="251"/>
    </location>
</feature>
<feature type="transmembrane region" description="Helical" evidence="6">
    <location>
        <begin position="509"/>
        <end position="532"/>
    </location>
</feature>
<feature type="transmembrane region" description="Helical" evidence="6">
    <location>
        <begin position="197"/>
        <end position="218"/>
    </location>
</feature>
<dbReference type="EMBL" id="LJJB01000010">
    <property type="protein sequence ID" value="KQL46837.1"/>
    <property type="molecule type" value="Genomic_DNA"/>
</dbReference>
<proteinExistence type="inferred from homology"/>
<keyword evidence="4 6" id="KW-1133">Transmembrane helix</keyword>
<evidence type="ECO:0000313" key="8">
    <source>
        <dbReference type="EMBL" id="KQL46837.1"/>
    </source>
</evidence>
<organism evidence="8 9">
    <name type="scientific">Brevibacillus choshinensis</name>
    <dbReference type="NCBI Taxonomy" id="54911"/>
    <lineage>
        <taxon>Bacteria</taxon>
        <taxon>Bacillati</taxon>
        <taxon>Bacillota</taxon>
        <taxon>Bacilli</taxon>
        <taxon>Bacillales</taxon>
        <taxon>Paenibacillaceae</taxon>
        <taxon>Brevibacillus</taxon>
    </lineage>
</organism>
<protein>
    <submittedName>
        <fullName evidence="8">ABC transporter permease</fullName>
    </submittedName>
</protein>
<keyword evidence="6" id="KW-0813">Transport</keyword>
<feature type="transmembrane region" description="Helical" evidence="6">
    <location>
        <begin position="17"/>
        <end position="35"/>
    </location>
</feature>
<keyword evidence="9" id="KW-1185">Reference proteome</keyword>